<dbReference type="KEGG" id="oih:OB3272"/>
<keyword evidence="3" id="KW-1185">Reference proteome</keyword>
<reference evidence="2 3" key="2">
    <citation type="journal article" date="2002" name="Nucleic Acids Res.">
        <title>Genome sequence of Oceanobacillus iheyensis isolated from the Iheya Ridge and its unexpected adaptive capabilities to extreme environments.</title>
        <authorList>
            <person name="Takami H."/>
            <person name="Takaki Y."/>
            <person name="Uchiyama I."/>
        </authorList>
    </citation>
    <scope>NUCLEOTIDE SEQUENCE [LARGE SCALE GENOMIC DNA]</scope>
    <source>
        <strain evidence="3">DSM 14371 / CIP 107618 / JCM 11309 / KCTC 3954 / HTE831</strain>
    </source>
</reference>
<feature type="domain" description="Tubby C-terminal" evidence="1">
    <location>
        <begin position="4"/>
        <end position="168"/>
    </location>
</feature>
<evidence type="ECO:0000313" key="3">
    <source>
        <dbReference type="Proteomes" id="UP000000822"/>
    </source>
</evidence>
<organism evidence="2 3">
    <name type="scientific">Oceanobacillus iheyensis (strain DSM 14371 / CIP 107618 / JCM 11309 / KCTC 3954 / HTE831)</name>
    <dbReference type="NCBI Taxonomy" id="221109"/>
    <lineage>
        <taxon>Bacteria</taxon>
        <taxon>Bacillati</taxon>
        <taxon>Bacillota</taxon>
        <taxon>Bacilli</taxon>
        <taxon>Bacillales</taxon>
        <taxon>Bacillaceae</taxon>
        <taxon>Oceanobacillus</taxon>
    </lineage>
</organism>
<dbReference type="HOGENOM" id="CLU_1561340_0_0_9"/>
<dbReference type="InterPro" id="IPR056944">
    <property type="entry name" value="Tubby_C-like"/>
</dbReference>
<dbReference type="Pfam" id="PF23728">
    <property type="entry name" value="Tubby_C_like"/>
    <property type="match status" value="1"/>
</dbReference>
<dbReference type="RefSeq" id="WP_011067668.1">
    <property type="nucleotide sequence ID" value="NC_004193.1"/>
</dbReference>
<proteinExistence type="predicted"/>
<protein>
    <recommendedName>
        <fullName evidence="1">Tubby C-terminal domain-containing protein</fullName>
    </recommendedName>
</protein>
<dbReference type="EMBL" id="BA000028">
    <property type="protein sequence ID" value="BAC15228.1"/>
    <property type="molecule type" value="Genomic_DNA"/>
</dbReference>
<dbReference type="eggNOG" id="ENOG50337JI">
    <property type="taxonomic scope" value="Bacteria"/>
</dbReference>
<accession>Q8ELF5</accession>
<sequence length="171" mass="20457">MTVYQYDRYINKRKKTEIYIENNKQGEVTGKYRNIWKMLQDIILKSVSSITYELTDSNQNLVAVTDDVTSLFSKKKIQVHYYDQSEWNTILVEETTFIDLGDVVTFTYENESYVIKKKPFKPAILHTNNLPIDEWKINFKNREVVFDLNTTYLDKEFLFLGILHAYYYDKN</sequence>
<reference evidence="2 3" key="1">
    <citation type="journal article" date="2001" name="FEMS Microbiol. Lett.">
        <title>Oceanobacillus iheyensis gen. nov., sp. nov., a deep-sea extremely halotolerant and alkaliphilic species isolated from a depth of 1050 m on the Iheya Ridge.</title>
        <authorList>
            <person name="Lu J."/>
            <person name="Nogi Y."/>
            <person name="Takami H."/>
        </authorList>
    </citation>
    <scope>NUCLEOTIDE SEQUENCE [LARGE SCALE GENOMIC DNA]</scope>
    <source>
        <strain evidence="3">DSM 14371 / CIP 107618 / JCM 11309 / KCTC 3954 / HTE831</strain>
    </source>
</reference>
<evidence type="ECO:0000259" key="1">
    <source>
        <dbReference type="Pfam" id="PF23728"/>
    </source>
</evidence>
<name>Q8ELF5_OCEIH</name>
<dbReference type="AlphaFoldDB" id="Q8ELF5"/>
<gene>
    <name evidence="2" type="ordered locus">OB3272</name>
</gene>
<evidence type="ECO:0000313" key="2">
    <source>
        <dbReference type="EMBL" id="BAC15228.1"/>
    </source>
</evidence>
<dbReference type="Proteomes" id="UP000000822">
    <property type="component" value="Chromosome"/>
</dbReference>
<dbReference type="OrthoDB" id="2426838at2"/>